<dbReference type="OrthoDB" id="10568442at2759"/>
<feature type="region of interest" description="Disordered" evidence="3">
    <location>
        <begin position="1"/>
        <end position="43"/>
    </location>
</feature>
<evidence type="ECO:0000313" key="4">
    <source>
        <dbReference type="EMBL" id="ORX42836.1"/>
    </source>
</evidence>
<feature type="compositionally biased region" description="Low complexity" evidence="3">
    <location>
        <begin position="748"/>
        <end position="764"/>
    </location>
</feature>
<gene>
    <name evidence="4" type="ORF">BCR36DRAFT_415889</name>
</gene>
<evidence type="ECO:0000256" key="2">
    <source>
        <dbReference type="ARBA" id="ARBA00043946"/>
    </source>
</evidence>
<proteinExistence type="predicted"/>
<dbReference type="PRINTS" id="PR00239">
    <property type="entry name" value="RHODOPSNTAIL"/>
</dbReference>
<feature type="region of interest" description="Disordered" evidence="3">
    <location>
        <begin position="104"/>
        <end position="123"/>
    </location>
</feature>
<reference evidence="4 5" key="1">
    <citation type="submission" date="2016-08" db="EMBL/GenBank/DDBJ databases">
        <title>Genomes of anaerobic fungi encode conserved fungal cellulosomes for biomass hydrolysis.</title>
        <authorList>
            <consortium name="DOE Joint Genome Institute"/>
            <person name="Haitjema C.H."/>
            <person name="Gilmore S.P."/>
            <person name="Henske J.K."/>
            <person name="Solomon K.V."/>
            <person name="De Groot R."/>
            <person name="Kuo A."/>
            <person name="Mondo S.J."/>
            <person name="Salamov A.A."/>
            <person name="Labutti K."/>
            <person name="Zhao Z."/>
            <person name="Chiniquy J."/>
            <person name="Barry K."/>
            <person name="Brewer H.M."/>
            <person name="Purvine S.O."/>
            <person name="Wright A.T."/>
            <person name="Boxma B."/>
            <person name="Van Alen T."/>
            <person name="Hackstein J.H."/>
            <person name="Baker S.E."/>
            <person name="Grigoriev I.V."/>
            <person name="O'Malley M.A."/>
        </authorList>
    </citation>
    <scope>NUCLEOTIDE SEQUENCE [LARGE SCALE GENOMIC DNA]</scope>
    <source>
        <strain evidence="5">finn</strain>
    </source>
</reference>
<dbReference type="InterPro" id="IPR006031">
    <property type="entry name" value="XYPPX"/>
</dbReference>
<dbReference type="AlphaFoldDB" id="A0A1Y1UXC6"/>
<protein>
    <recommendedName>
        <fullName evidence="1">Rhodopsin</fullName>
    </recommendedName>
</protein>
<dbReference type="EMBL" id="MCFH01000059">
    <property type="protein sequence ID" value="ORX42836.1"/>
    <property type="molecule type" value="Genomic_DNA"/>
</dbReference>
<organism evidence="4 5">
    <name type="scientific">Piromyces finnis</name>
    <dbReference type="NCBI Taxonomy" id="1754191"/>
    <lineage>
        <taxon>Eukaryota</taxon>
        <taxon>Fungi</taxon>
        <taxon>Fungi incertae sedis</taxon>
        <taxon>Chytridiomycota</taxon>
        <taxon>Chytridiomycota incertae sedis</taxon>
        <taxon>Neocallimastigomycetes</taxon>
        <taxon>Neocallimastigales</taxon>
        <taxon>Neocallimastigaceae</taxon>
        <taxon>Piromyces</taxon>
    </lineage>
</organism>
<dbReference type="Proteomes" id="UP000193719">
    <property type="component" value="Unassembled WGS sequence"/>
</dbReference>
<evidence type="ECO:0000256" key="3">
    <source>
        <dbReference type="SAM" id="MobiDB-lite"/>
    </source>
</evidence>
<feature type="compositionally biased region" description="Pro residues" evidence="3">
    <location>
        <begin position="514"/>
        <end position="526"/>
    </location>
</feature>
<evidence type="ECO:0000313" key="5">
    <source>
        <dbReference type="Proteomes" id="UP000193719"/>
    </source>
</evidence>
<feature type="region of interest" description="Disordered" evidence="3">
    <location>
        <begin position="510"/>
        <end position="804"/>
    </location>
</feature>
<feature type="compositionally biased region" description="Pro residues" evidence="3">
    <location>
        <begin position="535"/>
        <end position="555"/>
    </location>
</feature>
<evidence type="ECO:0000256" key="1">
    <source>
        <dbReference type="ARBA" id="ARBA00013487"/>
    </source>
</evidence>
<feature type="compositionally biased region" description="Polar residues" evidence="3">
    <location>
        <begin position="146"/>
        <end position="160"/>
    </location>
</feature>
<feature type="compositionally biased region" description="Polar residues" evidence="3">
    <location>
        <begin position="769"/>
        <end position="796"/>
    </location>
</feature>
<dbReference type="Pfam" id="PF02162">
    <property type="entry name" value="XYPPX"/>
    <property type="match status" value="3"/>
</dbReference>
<feature type="compositionally biased region" description="Low complexity" evidence="3">
    <location>
        <begin position="210"/>
        <end position="221"/>
    </location>
</feature>
<feature type="compositionally biased region" description="Polar residues" evidence="3">
    <location>
        <begin position="621"/>
        <end position="632"/>
    </location>
</feature>
<keyword evidence="5" id="KW-1185">Reference proteome</keyword>
<feature type="compositionally biased region" description="Polar residues" evidence="3">
    <location>
        <begin position="680"/>
        <end position="689"/>
    </location>
</feature>
<feature type="compositionally biased region" description="Polar residues" evidence="3">
    <location>
        <begin position="114"/>
        <end position="123"/>
    </location>
</feature>
<reference evidence="4 5" key="2">
    <citation type="submission" date="2016-08" db="EMBL/GenBank/DDBJ databases">
        <title>Pervasive Adenine N6-methylation of Active Genes in Fungi.</title>
        <authorList>
            <consortium name="DOE Joint Genome Institute"/>
            <person name="Mondo S.J."/>
            <person name="Dannebaum R.O."/>
            <person name="Kuo R.C."/>
            <person name="Labutti K."/>
            <person name="Haridas S."/>
            <person name="Kuo A."/>
            <person name="Salamov A."/>
            <person name="Ahrendt S.R."/>
            <person name="Lipzen A."/>
            <person name="Sullivan W."/>
            <person name="Andreopoulos W.B."/>
            <person name="Clum A."/>
            <person name="Lindquist E."/>
            <person name="Daum C."/>
            <person name="Ramamoorthy G.K."/>
            <person name="Gryganskyi A."/>
            <person name="Culley D."/>
            <person name="Magnuson J.K."/>
            <person name="James T.Y."/>
            <person name="O'Malley M.A."/>
            <person name="Stajich J.E."/>
            <person name="Spatafora J.W."/>
            <person name="Visel A."/>
            <person name="Grigoriev I.V."/>
        </authorList>
    </citation>
    <scope>NUCLEOTIDE SEQUENCE [LARGE SCALE GENOMIC DNA]</scope>
    <source>
        <strain evidence="5">finn</strain>
    </source>
</reference>
<comment type="subcellular location">
    <subcellularLocation>
        <location evidence="2">Cell projection</location>
        <location evidence="2">Rhabdomere membrane</location>
        <topology evidence="2">Multi-pass membrane protein</topology>
    </subcellularLocation>
</comment>
<feature type="compositionally biased region" description="Low complexity" evidence="3">
    <location>
        <begin position="134"/>
        <end position="145"/>
    </location>
</feature>
<feature type="compositionally biased region" description="Polar residues" evidence="3">
    <location>
        <begin position="641"/>
        <end position="652"/>
    </location>
</feature>
<feature type="compositionally biased region" description="Polar residues" evidence="3">
    <location>
        <begin position="1"/>
        <end position="14"/>
    </location>
</feature>
<feature type="region of interest" description="Disordered" evidence="3">
    <location>
        <begin position="210"/>
        <end position="237"/>
    </location>
</feature>
<comment type="caution">
    <text evidence="4">The sequence shown here is derived from an EMBL/GenBank/DDBJ whole genome shotgun (WGS) entry which is preliminary data.</text>
</comment>
<sequence length="804" mass="85226">MSSEDNSIMNNKVNDTMENKTDDQITNPAIAGASTPNQVNNEKENEHLAEVKNNKMKNEDQLNLPTYEEAVSFQSFVDNLETPGENVQPNSSFYISNSLNINQQQSQMNEKPLHSTTPAPSYNSVLPQQLLQQYPSQPSQPLQQQNDNSSYLQSPSNAGNVSLLEGQPSKPFNSSSTSTPIPSAPVISGSNIYPSAPTNSCSNVYPSAPIADSSISPSTTTPYPPVPQGSYMQPPMVSGQYNPSIPQFVKHRFDTKKPESASNQNFETCFDGEYVDMNGCNTIGTGIIGSRKTQVRALARDNIIKSSIGLSIVDIRGARILNGESRIVFDGTLGKLIFVVPKYISIIMEDQFCIGEVFSYRPTEIPVDESMKKGLPVLRVVVKNSVGDINIIEKEADVNISSDSLNNELKKLRKQYGKKNKHNNNGSSSNAPAVGGASLVSFKTNFMKSFNNAKNQISGVQNNKPVNTTPYSQYGQQPYGAAYTMPQPYGSPYGTPNGAPYGAPAQAHYAYPPQGYPPQGYPPQGYPPQGYSPQGYPPQGYPPQGYPPQGYPPQSNPTAAAPYPNSSLSTTSSTTTPSNASTVPPISTTHTSIAPSTTISSTTSSSAVQPTASPYGAPSQPYGSQSSAQPTASPYGAPSQPYGSQSSAQPTASPYGAPSQPYGSQSSTAQPTASPYGAPSQPQKEGTTNAPASTGSFSSSIPSYSSYSPYGAPSQPYGSSAQSYSAPSYPYGAPTQPYGAPASTAEASNNILTPTTTTISSSPLAIAPTSATTPPLMNSSVCSNSSDIKINETSQYPYPPPSQK</sequence>
<name>A0A1Y1UXC6_9FUNG</name>
<accession>A0A1Y1UXC6</accession>
<feature type="compositionally biased region" description="Polar residues" evidence="3">
    <location>
        <begin position="661"/>
        <end position="673"/>
    </location>
</feature>
<dbReference type="STRING" id="1754191.A0A1Y1UXC6"/>
<feature type="region of interest" description="Disordered" evidence="3">
    <location>
        <begin position="134"/>
        <end position="180"/>
    </location>
</feature>
<feature type="compositionally biased region" description="Low complexity" evidence="3">
    <location>
        <begin position="690"/>
        <end position="734"/>
    </location>
</feature>
<feature type="compositionally biased region" description="Low complexity" evidence="3">
    <location>
        <begin position="566"/>
        <end position="614"/>
    </location>
</feature>